<protein>
    <recommendedName>
        <fullName evidence="1">ParB-like N-terminal domain-containing protein</fullName>
    </recommendedName>
</protein>
<dbReference type="CDD" id="cd16400">
    <property type="entry name" value="ParB_Srx_like_nuclease"/>
    <property type="match status" value="1"/>
</dbReference>
<dbReference type="EMBL" id="LSEF01000014">
    <property type="protein sequence ID" value="OAF19840.1"/>
    <property type="molecule type" value="Genomic_DNA"/>
</dbReference>
<sequence>MGDVAISNYNIVTLPVAQLRPSEEIELERAQMLAQVIAEEGRWTQPILVECSQSVIMDGHHRHFCATTLNLSFVPCVVLSYDDPNLDVTYWRDSTPVDVEQIIKAGLSGDLMKSKTTRHRLHVQLPSCSVDLNELK</sequence>
<organism evidence="2 3">
    <name type="scientific">Bradyrhizobium neotropicale</name>
    <dbReference type="NCBI Taxonomy" id="1497615"/>
    <lineage>
        <taxon>Bacteria</taxon>
        <taxon>Pseudomonadati</taxon>
        <taxon>Pseudomonadota</taxon>
        <taxon>Alphaproteobacteria</taxon>
        <taxon>Hyphomicrobiales</taxon>
        <taxon>Nitrobacteraceae</taxon>
        <taxon>Bradyrhizobium</taxon>
    </lineage>
</organism>
<feature type="domain" description="ParB-like N-terminal" evidence="1">
    <location>
        <begin position="12"/>
        <end position="97"/>
    </location>
</feature>
<dbReference type="SUPFAM" id="SSF110849">
    <property type="entry name" value="ParB/Sulfiredoxin"/>
    <property type="match status" value="1"/>
</dbReference>
<gene>
    <name evidence="2" type="ORF">AXW67_35250</name>
</gene>
<dbReference type="GeneID" id="32584957"/>
<dbReference type="RefSeq" id="WP_063676266.1">
    <property type="nucleotide sequence ID" value="NZ_LSEF01000014.1"/>
</dbReference>
<dbReference type="InterPro" id="IPR036086">
    <property type="entry name" value="ParB/Sulfiredoxin_sf"/>
</dbReference>
<comment type="caution">
    <text evidence="2">The sequence shown here is derived from an EMBL/GenBank/DDBJ whole genome shotgun (WGS) entry which is preliminary data.</text>
</comment>
<dbReference type="InterPro" id="IPR003115">
    <property type="entry name" value="ParB_N"/>
</dbReference>
<reference evidence="2 3" key="1">
    <citation type="submission" date="2016-02" db="EMBL/GenBank/DDBJ databases">
        <title>Draft genome sequence of the strain BR 10247T Bradyrhizobium neotropicale isolated from nodules of Centrolobium paraense.</title>
        <authorList>
            <person name="Simoes-Araujo J.L."/>
            <person name="Barauna A.C."/>
            <person name="Silva K."/>
            <person name="Zilli J.E."/>
        </authorList>
    </citation>
    <scope>NUCLEOTIDE SEQUENCE [LARGE SCALE GENOMIC DNA]</scope>
    <source>
        <strain evidence="2 3">BR 10247</strain>
    </source>
</reference>
<evidence type="ECO:0000259" key="1">
    <source>
        <dbReference type="SMART" id="SM00470"/>
    </source>
</evidence>
<evidence type="ECO:0000313" key="2">
    <source>
        <dbReference type="EMBL" id="OAF19840.1"/>
    </source>
</evidence>
<dbReference type="Proteomes" id="UP000077173">
    <property type="component" value="Unassembled WGS sequence"/>
</dbReference>
<name>A0A176ZGM6_9BRAD</name>
<dbReference type="Gene3D" id="3.90.1530.10">
    <property type="entry name" value="Conserved hypothetical protein from pyrococcus furiosus pfu- 392566-001, ParB domain"/>
    <property type="match status" value="1"/>
</dbReference>
<evidence type="ECO:0000313" key="3">
    <source>
        <dbReference type="Proteomes" id="UP000077173"/>
    </source>
</evidence>
<dbReference type="SMART" id="SM00470">
    <property type="entry name" value="ParB"/>
    <property type="match status" value="1"/>
</dbReference>
<accession>A0A176ZGM6</accession>
<proteinExistence type="predicted"/>
<keyword evidence="3" id="KW-1185">Reference proteome</keyword>
<dbReference type="AlphaFoldDB" id="A0A176ZGM6"/>